<dbReference type="GeneID" id="113214072"/>
<feature type="region of interest" description="Disordered" evidence="1">
    <location>
        <begin position="30"/>
        <end position="77"/>
    </location>
</feature>
<evidence type="ECO:0000313" key="2">
    <source>
        <dbReference type="Proteomes" id="UP000504606"/>
    </source>
</evidence>
<dbReference type="GO" id="GO:0005739">
    <property type="term" value="C:mitochondrion"/>
    <property type="evidence" value="ECO:0007669"/>
    <property type="project" value="InterPro"/>
</dbReference>
<accession>A0A6J1TE37</accession>
<keyword evidence="2" id="KW-1185">Reference proteome</keyword>
<dbReference type="OrthoDB" id="6161911at2759"/>
<dbReference type="RefSeq" id="XP_026289121.1">
    <property type="nucleotide sequence ID" value="XM_026433336.2"/>
</dbReference>
<protein>
    <submittedName>
        <fullName evidence="3">Uncharacterized protein LOC113214072</fullName>
    </submittedName>
</protein>
<dbReference type="AlphaFoldDB" id="A0A6J1TE37"/>
<dbReference type="Pfam" id="PF15880">
    <property type="entry name" value="NDUFV3"/>
    <property type="match status" value="1"/>
</dbReference>
<sequence length="115" mass="12395">MAAMSEMRLASKVLEFCRMNPRFQAHGSRLYATGKGSSKNSSAGAAGSSTPSPNVTGLSKNVLDVPNTEVGPGASKNTAYKNPEYFCYNQTSYFEAEVEMLKYRCPQPSALTPKS</sequence>
<proteinExistence type="predicted"/>
<dbReference type="InterPro" id="IPR026193">
    <property type="entry name" value="NDUFV3"/>
</dbReference>
<dbReference type="Proteomes" id="UP000504606">
    <property type="component" value="Unplaced"/>
</dbReference>
<organism evidence="2 3">
    <name type="scientific">Frankliniella occidentalis</name>
    <name type="common">Western flower thrips</name>
    <name type="synonym">Euthrips occidentalis</name>
    <dbReference type="NCBI Taxonomy" id="133901"/>
    <lineage>
        <taxon>Eukaryota</taxon>
        <taxon>Metazoa</taxon>
        <taxon>Ecdysozoa</taxon>
        <taxon>Arthropoda</taxon>
        <taxon>Hexapoda</taxon>
        <taxon>Insecta</taxon>
        <taxon>Pterygota</taxon>
        <taxon>Neoptera</taxon>
        <taxon>Paraneoptera</taxon>
        <taxon>Thysanoptera</taxon>
        <taxon>Terebrantia</taxon>
        <taxon>Thripoidea</taxon>
        <taxon>Thripidae</taxon>
        <taxon>Frankliniella</taxon>
    </lineage>
</organism>
<dbReference type="CTD" id="4731"/>
<evidence type="ECO:0000256" key="1">
    <source>
        <dbReference type="SAM" id="MobiDB-lite"/>
    </source>
</evidence>
<reference evidence="3" key="1">
    <citation type="submission" date="2025-08" db="UniProtKB">
        <authorList>
            <consortium name="RefSeq"/>
        </authorList>
    </citation>
    <scope>IDENTIFICATION</scope>
    <source>
        <tissue evidence="3">Whole organism</tissue>
    </source>
</reference>
<dbReference type="KEGG" id="foc:113214072"/>
<name>A0A6J1TE37_FRAOC</name>
<feature type="compositionally biased region" description="Low complexity" evidence="1">
    <location>
        <begin position="32"/>
        <end position="54"/>
    </location>
</feature>
<dbReference type="GO" id="GO:0045271">
    <property type="term" value="C:respiratory chain complex I"/>
    <property type="evidence" value="ECO:0007669"/>
    <property type="project" value="InterPro"/>
</dbReference>
<gene>
    <name evidence="3" type="primary">LOC113214072</name>
</gene>
<evidence type="ECO:0000313" key="3">
    <source>
        <dbReference type="RefSeq" id="XP_026289121.1"/>
    </source>
</evidence>